<dbReference type="Pfam" id="PF01531">
    <property type="entry name" value="Glyco_transf_11"/>
    <property type="match status" value="1"/>
</dbReference>
<comment type="caution">
    <text evidence="4">The sequence shown here is derived from an EMBL/GenBank/DDBJ whole genome shotgun (WGS) entry which is preliminary data.</text>
</comment>
<dbReference type="EC" id="2.4.1.-" evidence="3"/>
<comment type="pathway">
    <text evidence="3">Protein modification; protein glycosylation.</text>
</comment>
<dbReference type="GO" id="GO:0005975">
    <property type="term" value="P:carbohydrate metabolic process"/>
    <property type="evidence" value="ECO:0007669"/>
    <property type="project" value="InterPro"/>
</dbReference>
<keyword evidence="3" id="KW-0333">Golgi apparatus</keyword>
<dbReference type="PANTHER" id="PTHR11927">
    <property type="entry name" value="GALACTOSIDE 2-L-FUCOSYLTRANSFERASE"/>
    <property type="match status" value="1"/>
</dbReference>
<dbReference type="InterPro" id="IPR002516">
    <property type="entry name" value="Glyco_trans_11"/>
</dbReference>
<evidence type="ECO:0000256" key="1">
    <source>
        <dbReference type="ARBA" id="ARBA00022676"/>
    </source>
</evidence>
<organism evidence="4 5">
    <name type="scientific">Potamilus streckersoni</name>
    <dbReference type="NCBI Taxonomy" id="2493646"/>
    <lineage>
        <taxon>Eukaryota</taxon>
        <taxon>Metazoa</taxon>
        <taxon>Spiralia</taxon>
        <taxon>Lophotrochozoa</taxon>
        <taxon>Mollusca</taxon>
        <taxon>Bivalvia</taxon>
        <taxon>Autobranchia</taxon>
        <taxon>Heteroconchia</taxon>
        <taxon>Palaeoheterodonta</taxon>
        <taxon>Unionida</taxon>
        <taxon>Unionoidea</taxon>
        <taxon>Unionidae</taxon>
        <taxon>Ambleminae</taxon>
        <taxon>Lampsilini</taxon>
        <taxon>Potamilus</taxon>
    </lineage>
</organism>
<comment type="subcellular location">
    <subcellularLocation>
        <location evidence="3">Golgi apparatus</location>
        <location evidence="3">Golgi stack membrane</location>
        <topology evidence="3">Single-pass type II membrane protein</topology>
    </subcellularLocation>
</comment>
<reference evidence="4" key="2">
    <citation type="journal article" date="2021" name="Genome Biol. Evol.">
        <title>Developing a high-quality reference genome for a parasitic bivalve with doubly uniparental inheritance (Bivalvia: Unionida).</title>
        <authorList>
            <person name="Smith C.H."/>
        </authorList>
    </citation>
    <scope>NUCLEOTIDE SEQUENCE</scope>
    <source>
        <strain evidence="4">CHS0354</strain>
        <tissue evidence="4">Mantle</tissue>
    </source>
</reference>
<evidence type="ECO:0000313" key="4">
    <source>
        <dbReference type="EMBL" id="KAK3590272.1"/>
    </source>
</evidence>
<dbReference type="AlphaFoldDB" id="A0AAE0SDV6"/>
<reference evidence="4" key="1">
    <citation type="journal article" date="2021" name="Genome Biol. Evol.">
        <title>A High-Quality Reference Genome for a Parasitic Bivalve with Doubly Uniparental Inheritance (Bivalvia: Unionida).</title>
        <authorList>
            <person name="Smith C.H."/>
        </authorList>
    </citation>
    <scope>NUCLEOTIDE SEQUENCE</scope>
    <source>
        <strain evidence="4">CHS0354</strain>
    </source>
</reference>
<dbReference type="PANTHER" id="PTHR11927:SF9">
    <property type="entry name" value="L-FUCOSYLTRANSFERASE"/>
    <property type="match status" value="1"/>
</dbReference>
<evidence type="ECO:0000256" key="3">
    <source>
        <dbReference type="RuleBase" id="RU363129"/>
    </source>
</evidence>
<feature type="transmembrane region" description="Helical" evidence="3">
    <location>
        <begin position="12"/>
        <end position="33"/>
    </location>
</feature>
<keyword evidence="5" id="KW-1185">Reference proteome</keyword>
<dbReference type="GO" id="GO:0008107">
    <property type="term" value="F:galactoside 2-alpha-L-fucosyltransferase activity"/>
    <property type="evidence" value="ECO:0007669"/>
    <property type="project" value="InterPro"/>
</dbReference>
<keyword evidence="3" id="KW-0735">Signal-anchor</keyword>
<comment type="similarity">
    <text evidence="3">Belongs to the glycosyltransferase 11 family.</text>
</comment>
<dbReference type="CDD" id="cd11301">
    <property type="entry name" value="Fut1_Fut2_like"/>
    <property type="match status" value="1"/>
</dbReference>
<accession>A0AAE0SDV6</accession>
<name>A0AAE0SDV6_9BIVA</name>
<evidence type="ECO:0000256" key="2">
    <source>
        <dbReference type="ARBA" id="ARBA00022679"/>
    </source>
</evidence>
<dbReference type="GO" id="GO:0032580">
    <property type="term" value="C:Golgi cisterna membrane"/>
    <property type="evidence" value="ECO:0007669"/>
    <property type="project" value="UniProtKB-SubCell"/>
</dbReference>
<keyword evidence="3" id="KW-0812">Transmembrane</keyword>
<keyword evidence="3" id="KW-1133">Transmembrane helix</keyword>
<keyword evidence="3" id="KW-0472">Membrane</keyword>
<reference evidence="4" key="3">
    <citation type="submission" date="2023-05" db="EMBL/GenBank/DDBJ databases">
        <authorList>
            <person name="Smith C.H."/>
        </authorList>
    </citation>
    <scope>NUCLEOTIDE SEQUENCE</scope>
    <source>
        <strain evidence="4">CHS0354</strain>
        <tissue evidence="4">Mantle</tissue>
    </source>
</reference>
<evidence type="ECO:0000313" key="5">
    <source>
        <dbReference type="Proteomes" id="UP001195483"/>
    </source>
</evidence>
<gene>
    <name evidence="4" type="ORF">CHS0354_041350</name>
</gene>
<keyword evidence="2 3" id="KW-0808">Transferase</keyword>
<keyword evidence="3" id="KW-0325">Glycoprotein</keyword>
<dbReference type="Proteomes" id="UP001195483">
    <property type="component" value="Unassembled WGS sequence"/>
</dbReference>
<sequence>MFIEEILTTRKQVQYAALLFVTVLVIFCTNYVINSDYYIGDSGVSISRPPAMASQPFLCYTYNGRLGNLMFEFASLTGIAALNNRTLIIAKEDHIYKVFDLKNVTVLDNRDVCNTFEFIEEALGCCKFDRTLMTLPRGKSFKIGLYLQSWKYFYHVQDEIRRQYQFRDHIKEKARHIVNTIRTSYIYKSPKLIGIHIRIGDIGNEMHNYGGLVIAPEGYIYKAMDYTKARFIDIIFVVASDDLKWSRSVLSARANDSIYFLEEGVPPEVDLAVLASCDHVIQTVGTFSWWAGFLSGGVSIYYPHPGRIGSPGEARYNYADFFLPNWIPIDV</sequence>
<dbReference type="EMBL" id="JAEAOA010002345">
    <property type="protein sequence ID" value="KAK3590272.1"/>
    <property type="molecule type" value="Genomic_DNA"/>
</dbReference>
<keyword evidence="1 3" id="KW-0328">Glycosyltransferase</keyword>
<proteinExistence type="inferred from homology"/>
<protein>
    <recommendedName>
        <fullName evidence="3">L-Fucosyltransferase</fullName>
        <ecNumber evidence="3">2.4.1.-</ecNumber>
    </recommendedName>
</protein>